<comment type="function">
    <text evidence="10">Catalyzes the condensation reaction of fatty acid synthesis by the addition to an acyl acceptor of two carbons from malonyl-ACP. KAS III catalyzes the first condensation reaction which initiates fatty acid synthesis and may therefore play a role in governing the total rate of fatty acid production. Possesses both acetoacetyl-ACP synthase and acetyl transacylase activities.</text>
</comment>
<protein>
    <recommendedName>
        <fullName evidence="3">beta-ketoacyl-[acyl-carrier-protein] synthase III</fullName>
        <ecNumber evidence="3">2.3.1.180</ecNumber>
    </recommendedName>
</protein>
<keyword evidence="7" id="KW-0443">Lipid metabolism</keyword>
<dbReference type="FunFam" id="3.40.47.10:FF:000004">
    <property type="entry name" value="3-oxoacyl-[acyl-carrier-protein] synthase 3"/>
    <property type="match status" value="1"/>
</dbReference>
<dbReference type="InterPro" id="IPR013751">
    <property type="entry name" value="ACP_syn_III_N"/>
</dbReference>
<dbReference type="PANTHER" id="PTHR43091">
    <property type="entry name" value="3-OXOACYL-[ACYL-CARRIER-PROTEIN] SYNTHASE"/>
    <property type="match status" value="1"/>
</dbReference>
<dbReference type="InterPro" id="IPR016039">
    <property type="entry name" value="Thiolase-like"/>
</dbReference>
<reference evidence="15" key="2">
    <citation type="submission" date="2021-11" db="EMBL/GenBank/DDBJ databases">
        <authorList>
            <consortium name="Genoscope - CEA"/>
            <person name="William W."/>
        </authorList>
    </citation>
    <scope>NUCLEOTIDE SEQUENCE</scope>
</reference>
<dbReference type="NCBIfam" id="TIGR00747">
    <property type="entry name" value="fabH"/>
    <property type="match status" value="1"/>
</dbReference>
<evidence type="ECO:0000256" key="1">
    <source>
        <dbReference type="ARBA" id="ARBA00005194"/>
    </source>
</evidence>
<dbReference type="InterPro" id="IPR004655">
    <property type="entry name" value="FabH"/>
</dbReference>
<evidence type="ECO:0000313" key="16">
    <source>
        <dbReference type="Proteomes" id="UP000789595"/>
    </source>
</evidence>
<evidence type="ECO:0000256" key="8">
    <source>
        <dbReference type="ARBA" id="ARBA00023160"/>
    </source>
</evidence>
<dbReference type="OrthoDB" id="428487at2759"/>
<evidence type="ECO:0000313" key="15">
    <source>
        <dbReference type="EMBL" id="CAH0369133.1"/>
    </source>
</evidence>
<comment type="catalytic activity">
    <reaction evidence="9">
        <text>malonyl-[ACP] + acetyl-CoA + H(+) = 3-oxobutanoyl-[ACP] + CO2 + CoA</text>
        <dbReference type="Rhea" id="RHEA:12080"/>
        <dbReference type="Rhea" id="RHEA-COMP:9623"/>
        <dbReference type="Rhea" id="RHEA-COMP:9625"/>
        <dbReference type="ChEBI" id="CHEBI:15378"/>
        <dbReference type="ChEBI" id="CHEBI:16526"/>
        <dbReference type="ChEBI" id="CHEBI:57287"/>
        <dbReference type="ChEBI" id="CHEBI:57288"/>
        <dbReference type="ChEBI" id="CHEBI:78449"/>
        <dbReference type="ChEBI" id="CHEBI:78450"/>
        <dbReference type="EC" id="2.3.1.180"/>
    </reaction>
</comment>
<evidence type="ECO:0000259" key="13">
    <source>
        <dbReference type="Pfam" id="PF08545"/>
    </source>
</evidence>
<dbReference type="GO" id="GO:0033818">
    <property type="term" value="F:beta-ketoacyl-acyl-carrier-protein synthase III activity"/>
    <property type="evidence" value="ECO:0007669"/>
    <property type="project" value="UniProtKB-EC"/>
</dbReference>
<dbReference type="Pfam" id="PF08545">
    <property type="entry name" value="ACP_syn_III"/>
    <property type="match status" value="1"/>
</dbReference>
<dbReference type="AlphaFoldDB" id="A0A7S3ZNC9"/>
<evidence type="ECO:0000256" key="5">
    <source>
        <dbReference type="ARBA" id="ARBA00022679"/>
    </source>
</evidence>
<evidence type="ECO:0000256" key="11">
    <source>
        <dbReference type="SAM" id="SignalP"/>
    </source>
</evidence>
<sequence>MPAMRRARRWTVAAAMFITCTTGLQAPAIRQAPRTLRHATLDSTVLSCGASRPKTALSNVEISEFVDTSDEWISQRTGIRSRRVLQPGESIADHAASAAQKALDRSGLDPADIGLVIVATSTPEDLFGDAANVADQCGCKNAVGFDITAACSGFLFALVTASQFLESGTYDAALVVGADAMSRWVDWGDRNTCILFGDGAGAVAIKKGGAGLLGFSMGSNGAGREKLALPYNGNRLPLIGGKSATVVGPRAMLMEGRSVYVFAATTVPRVLREALEDAHLTVDDVDWFLLHQANERILEAVADRIGVPKDKFIINMDENGNTSAASIPLALDFAVKSGSVKKGDVLACAGFGAGLSWGAAIFRWEGELLQ</sequence>
<evidence type="ECO:0000256" key="3">
    <source>
        <dbReference type="ARBA" id="ARBA00012333"/>
    </source>
</evidence>
<comment type="pathway">
    <text evidence="1">Lipid metabolism; fatty acid biosynthesis.</text>
</comment>
<evidence type="ECO:0000256" key="2">
    <source>
        <dbReference type="ARBA" id="ARBA00008642"/>
    </source>
</evidence>
<dbReference type="HAMAP" id="MF_01815">
    <property type="entry name" value="FabH"/>
    <property type="match status" value="1"/>
</dbReference>
<accession>A0A7S3ZNC9</accession>
<keyword evidence="6" id="KW-0276">Fatty acid metabolism</keyword>
<feature type="signal peptide" evidence="11">
    <location>
        <begin position="1"/>
        <end position="23"/>
    </location>
</feature>
<dbReference type="GO" id="GO:0004315">
    <property type="term" value="F:3-oxoacyl-[acyl-carrier-protein] synthase activity"/>
    <property type="evidence" value="ECO:0007669"/>
    <property type="project" value="InterPro"/>
</dbReference>
<dbReference type="Proteomes" id="UP000789595">
    <property type="component" value="Unassembled WGS sequence"/>
</dbReference>
<dbReference type="Gene3D" id="3.40.47.10">
    <property type="match status" value="1"/>
</dbReference>
<dbReference type="CDD" id="cd00830">
    <property type="entry name" value="KAS_III"/>
    <property type="match status" value="1"/>
</dbReference>
<evidence type="ECO:0000259" key="12">
    <source>
        <dbReference type="Pfam" id="PF08541"/>
    </source>
</evidence>
<keyword evidence="11" id="KW-0732">Signal</keyword>
<keyword evidence="16" id="KW-1185">Reference proteome</keyword>
<dbReference type="Pfam" id="PF08541">
    <property type="entry name" value="ACP_syn_III_C"/>
    <property type="match status" value="1"/>
</dbReference>
<evidence type="ECO:0000256" key="9">
    <source>
        <dbReference type="ARBA" id="ARBA00052419"/>
    </source>
</evidence>
<keyword evidence="8" id="KW-0275">Fatty acid biosynthesis</keyword>
<keyword evidence="4" id="KW-0444">Lipid biosynthesis</keyword>
<keyword evidence="5" id="KW-0808">Transferase</keyword>
<gene>
    <name evidence="14" type="ORF">PCAL00307_LOCUS4064</name>
    <name evidence="15" type="ORF">PECAL_2P22420</name>
</gene>
<dbReference type="GO" id="GO:0006633">
    <property type="term" value="P:fatty acid biosynthetic process"/>
    <property type="evidence" value="ECO:0007669"/>
    <property type="project" value="UniProtKB-KW"/>
</dbReference>
<dbReference type="EC" id="2.3.1.180" evidence="3"/>
<feature type="chain" id="PRO_5036212194" description="beta-ketoacyl-[acyl-carrier-protein] synthase III" evidence="11">
    <location>
        <begin position="24"/>
        <end position="370"/>
    </location>
</feature>
<dbReference type="NCBIfam" id="NF006829">
    <property type="entry name" value="PRK09352.1"/>
    <property type="match status" value="1"/>
</dbReference>
<proteinExistence type="inferred from homology"/>
<dbReference type="EMBL" id="CAKKNE010000002">
    <property type="protein sequence ID" value="CAH0369133.1"/>
    <property type="molecule type" value="Genomic_DNA"/>
</dbReference>
<organism evidence="14">
    <name type="scientific">Pelagomonas calceolata</name>
    <dbReference type="NCBI Taxonomy" id="35677"/>
    <lineage>
        <taxon>Eukaryota</taxon>
        <taxon>Sar</taxon>
        <taxon>Stramenopiles</taxon>
        <taxon>Ochrophyta</taxon>
        <taxon>Pelagophyceae</taxon>
        <taxon>Pelagomonadales</taxon>
        <taxon>Pelagomonadaceae</taxon>
        <taxon>Pelagomonas</taxon>
    </lineage>
</organism>
<comment type="similarity">
    <text evidence="2">Belongs to the thiolase-like superfamily. FabH family.</text>
</comment>
<feature type="domain" description="Beta-ketoacyl-[acyl-carrier-protein] synthase III N-terminal" evidence="13">
    <location>
        <begin position="145"/>
        <end position="221"/>
    </location>
</feature>
<evidence type="ECO:0000313" key="14">
    <source>
        <dbReference type="EMBL" id="CAE0688630.1"/>
    </source>
</evidence>
<evidence type="ECO:0000256" key="6">
    <source>
        <dbReference type="ARBA" id="ARBA00022832"/>
    </source>
</evidence>
<dbReference type="PANTHER" id="PTHR43091:SF1">
    <property type="entry name" value="BETA-KETOACYL-[ACYL-CARRIER-PROTEIN] SYNTHASE III, CHLOROPLASTIC"/>
    <property type="match status" value="1"/>
</dbReference>
<evidence type="ECO:0000256" key="10">
    <source>
        <dbReference type="ARBA" id="ARBA00057449"/>
    </source>
</evidence>
<name>A0A7S3ZNC9_9STRA</name>
<reference evidence="14" key="1">
    <citation type="submission" date="2021-01" db="EMBL/GenBank/DDBJ databases">
        <authorList>
            <person name="Corre E."/>
            <person name="Pelletier E."/>
            <person name="Niang G."/>
            <person name="Scheremetjew M."/>
            <person name="Finn R."/>
            <person name="Kale V."/>
            <person name="Holt S."/>
            <person name="Cochrane G."/>
            <person name="Meng A."/>
            <person name="Brown T."/>
            <person name="Cohen L."/>
        </authorList>
    </citation>
    <scope>NUCLEOTIDE SEQUENCE</scope>
    <source>
        <strain evidence="14">CCMP1756</strain>
    </source>
</reference>
<dbReference type="InterPro" id="IPR013747">
    <property type="entry name" value="ACP_syn_III_C"/>
</dbReference>
<dbReference type="EMBL" id="HBIW01004976">
    <property type="protein sequence ID" value="CAE0688630.1"/>
    <property type="molecule type" value="Transcribed_RNA"/>
</dbReference>
<feature type="domain" description="Beta-ketoacyl-[acyl-carrier-protein] synthase III C-terminal" evidence="12">
    <location>
        <begin position="275"/>
        <end position="364"/>
    </location>
</feature>
<dbReference type="SUPFAM" id="SSF53901">
    <property type="entry name" value="Thiolase-like"/>
    <property type="match status" value="1"/>
</dbReference>
<evidence type="ECO:0000256" key="4">
    <source>
        <dbReference type="ARBA" id="ARBA00022516"/>
    </source>
</evidence>
<evidence type="ECO:0000256" key="7">
    <source>
        <dbReference type="ARBA" id="ARBA00023098"/>
    </source>
</evidence>